<keyword evidence="2" id="KW-1185">Reference proteome</keyword>
<dbReference type="EMBL" id="JBHRYC010000065">
    <property type="protein sequence ID" value="MFC3638329.1"/>
    <property type="molecule type" value="Genomic_DNA"/>
</dbReference>
<name>A0ABV7UHX5_9HYPH</name>
<dbReference type="RefSeq" id="WP_191320846.1">
    <property type="nucleotide sequence ID" value="NZ_BNCG01000027.1"/>
</dbReference>
<organism evidence="1 2">
    <name type="scientific">Camelimonas fluminis</name>
    <dbReference type="NCBI Taxonomy" id="1576911"/>
    <lineage>
        <taxon>Bacteria</taxon>
        <taxon>Pseudomonadati</taxon>
        <taxon>Pseudomonadota</taxon>
        <taxon>Alphaproteobacteria</taxon>
        <taxon>Hyphomicrobiales</taxon>
        <taxon>Chelatococcaceae</taxon>
        <taxon>Camelimonas</taxon>
    </lineage>
</organism>
<accession>A0ABV7UHX5</accession>
<proteinExistence type="predicted"/>
<gene>
    <name evidence="1" type="ORF">ACFONL_13255</name>
</gene>
<protein>
    <submittedName>
        <fullName evidence="1">Uncharacterized protein</fullName>
    </submittedName>
</protein>
<comment type="caution">
    <text evidence="1">The sequence shown here is derived from an EMBL/GenBank/DDBJ whole genome shotgun (WGS) entry which is preliminary data.</text>
</comment>
<dbReference type="Proteomes" id="UP001595704">
    <property type="component" value="Unassembled WGS sequence"/>
</dbReference>
<sequence>MATPAQVCEIIINAYTLALLGSPDIPKNALIGISATIARHQTLDRLLTIAWSRQCDLGPIITLERNRIERTYKQQGVQ</sequence>
<evidence type="ECO:0000313" key="1">
    <source>
        <dbReference type="EMBL" id="MFC3638329.1"/>
    </source>
</evidence>
<reference evidence="2" key="1">
    <citation type="journal article" date="2019" name="Int. J. Syst. Evol. Microbiol.">
        <title>The Global Catalogue of Microorganisms (GCM) 10K type strain sequencing project: providing services to taxonomists for standard genome sequencing and annotation.</title>
        <authorList>
            <consortium name="The Broad Institute Genomics Platform"/>
            <consortium name="The Broad Institute Genome Sequencing Center for Infectious Disease"/>
            <person name="Wu L."/>
            <person name="Ma J."/>
        </authorList>
    </citation>
    <scope>NUCLEOTIDE SEQUENCE [LARGE SCALE GENOMIC DNA]</scope>
    <source>
        <strain evidence="2">KCTC 42282</strain>
    </source>
</reference>
<evidence type="ECO:0000313" key="2">
    <source>
        <dbReference type="Proteomes" id="UP001595704"/>
    </source>
</evidence>